<dbReference type="GO" id="GO:0005777">
    <property type="term" value="C:peroxisome"/>
    <property type="evidence" value="ECO:0007669"/>
    <property type="project" value="TreeGrafter"/>
</dbReference>
<feature type="domain" description="MaoC-like" evidence="1">
    <location>
        <begin position="173"/>
        <end position="271"/>
    </location>
</feature>
<name>A0A139AYT1_GONPJ</name>
<gene>
    <name evidence="3" type="ORF">M427DRAFT_130575</name>
</gene>
<reference evidence="3 4" key="1">
    <citation type="journal article" date="2015" name="Genome Biol. Evol.">
        <title>Phylogenomic analyses indicate that early fungi evolved digesting cell walls of algal ancestors of land plants.</title>
        <authorList>
            <person name="Chang Y."/>
            <person name="Wang S."/>
            <person name="Sekimoto S."/>
            <person name="Aerts A.L."/>
            <person name="Choi C."/>
            <person name="Clum A."/>
            <person name="LaButti K.M."/>
            <person name="Lindquist E.A."/>
            <person name="Yee Ngan C."/>
            <person name="Ohm R.A."/>
            <person name="Salamov A.A."/>
            <person name="Grigoriev I.V."/>
            <person name="Spatafora J.W."/>
            <person name="Berbee M.L."/>
        </authorList>
    </citation>
    <scope>NUCLEOTIDE SEQUENCE [LARGE SCALE GENOMIC DNA]</scope>
    <source>
        <strain evidence="3 4">JEL478</strain>
    </source>
</reference>
<dbReference type="Pfam" id="PF22622">
    <property type="entry name" value="MFE-2_hydrat-2_N"/>
    <property type="match status" value="1"/>
</dbReference>
<evidence type="ECO:0000259" key="2">
    <source>
        <dbReference type="Pfam" id="PF22622"/>
    </source>
</evidence>
<accession>A0A139AYT1</accession>
<protein>
    <submittedName>
        <fullName evidence="3">MaoC-like dehydratase</fullName>
    </submittedName>
</protein>
<evidence type="ECO:0000313" key="3">
    <source>
        <dbReference type="EMBL" id="KXS21886.1"/>
    </source>
</evidence>
<dbReference type="OMA" id="SFVRGYG"/>
<dbReference type="InterPro" id="IPR029069">
    <property type="entry name" value="HotDog_dom_sf"/>
</dbReference>
<dbReference type="STRING" id="1344416.A0A139AYT1"/>
<dbReference type="Proteomes" id="UP000070544">
    <property type="component" value="Unassembled WGS sequence"/>
</dbReference>
<keyword evidence="4" id="KW-1185">Reference proteome</keyword>
<dbReference type="EMBL" id="KQ965732">
    <property type="protein sequence ID" value="KXS21886.1"/>
    <property type="molecule type" value="Genomic_DNA"/>
</dbReference>
<evidence type="ECO:0000313" key="4">
    <source>
        <dbReference type="Proteomes" id="UP000070544"/>
    </source>
</evidence>
<dbReference type="Pfam" id="PF01575">
    <property type="entry name" value="MaoC_dehydratas"/>
    <property type="match status" value="1"/>
</dbReference>
<dbReference type="CDD" id="cd03448">
    <property type="entry name" value="HDE_HSD"/>
    <property type="match status" value="1"/>
</dbReference>
<dbReference type="GO" id="GO:0003857">
    <property type="term" value="F:(3S)-3-hydroxyacyl-CoA dehydrogenase (NAD+) activity"/>
    <property type="evidence" value="ECO:0007669"/>
    <property type="project" value="TreeGrafter"/>
</dbReference>
<evidence type="ECO:0000259" key="1">
    <source>
        <dbReference type="Pfam" id="PF01575"/>
    </source>
</evidence>
<dbReference type="SUPFAM" id="SSF54637">
    <property type="entry name" value="Thioesterase/thiol ester dehydrase-isomerase"/>
    <property type="match status" value="2"/>
</dbReference>
<dbReference type="Gene3D" id="3.10.129.10">
    <property type="entry name" value="Hotdog Thioesterase"/>
    <property type="match status" value="2"/>
</dbReference>
<dbReference type="AlphaFoldDB" id="A0A139AYT1"/>
<proteinExistence type="predicted"/>
<dbReference type="PANTHER" id="PTHR13078">
    <property type="entry name" value="PEROXISOMAL MULTIFUNCTIONAL ENZYME TYPE 2-RELATED"/>
    <property type="match status" value="1"/>
</dbReference>
<dbReference type="GO" id="GO:0004300">
    <property type="term" value="F:enoyl-CoA hydratase activity"/>
    <property type="evidence" value="ECO:0007669"/>
    <property type="project" value="TreeGrafter"/>
</dbReference>
<dbReference type="InterPro" id="IPR002539">
    <property type="entry name" value="MaoC-like_dom"/>
</dbReference>
<dbReference type="GO" id="GO:0044594">
    <property type="term" value="F:17-beta-hydroxysteroid dehydrogenase (NAD+) activity"/>
    <property type="evidence" value="ECO:0007669"/>
    <property type="project" value="TreeGrafter"/>
</dbReference>
<dbReference type="InterPro" id="IPR054357">
    <property type="entry name" value="MFE-2_N"/>
</dbReference>
<dbReference type="GO" id="GO:0006635">
    <property type="term" value="P:fatty acid beta-oxidation"/>
    <property type="evidence" value="ECO:0007669"/>
    <property type="project" value="TreeGrafter"/>
</dbReference>
<sequence length="303" mass="33268">MSAVDVSSEPEVVQKVGYNRRDLILYAAGIGCDELRFVYELDKNFSAFPTYPLVLAFRGTSQDVIDFNANQKSRPPPIPNVQNFDPSKGVHGDQSFELLKPIPLESQDFTMKSKLTGIWDGGKGAIVEDTSVLYDSKGEPIAKMVSSGFYIGYGGFGGAKRPKNPLDIPAPITPPEKSVTHKTNANQALLYRLSGDFNPLHADAEVARRIGFKDPILHGLCTYGNSARAILSAWVDNDVNRFVSIRGRFSSPVYPGETLRTDMWKVKEDGDKFLVAFQTRVVERNVVVINGGVAVLRKAGAKL</sequence>
<organism evidence="3 4">
    <name type="scientific">Gonapodya prolifera (strain JEL478)</name>
    <name type="common">Monoblepharis prolifera</name>
    <dbReference type="NCBI Taxonomy" id="1344416"/>
    <lineage>
        <taxon>Eukaryota</taxon>
        <taxon>Fungi</taxon>
        <taxon>Fungi incertae sedis</taxon>
        <taxon>Chytridiomycota</taxon>
        <taxon>Chytridiomycota incertae sedis</taxon>
        <taxon>Monoblepharidomycetes</taxon>
        <taxon>Monoblepharidales</taxon>
        <taxon>Gonapodyaceae</taxon>
        <taxon>Gonapodya</taxon>
    </lineage>
</organism>
<dbReference type="PANTHER" id="PTHR13078:SF56">
    <property type="entry name" value="PEROXISOMAL MULTIFUNCTIONAL ENZYME TYPE 2"/>
    <property type="match status" value="1"/>
</dbReference>
<dbReference type="OrthoDB" id="60204at2759"/>
<feature type="domain" description="Peroxisomal multifunctional enzyme type 2-like N-terminal" evidence="2">
    <location>
        <begin position="18"/>
        <end position="152"/>
    </location>
</feature>